<evidence type="ECO:0000313" key="1">
    <source>
        <dbReference type="EMBL" id="KAL0944210.1"/>
    </source>
</evidence>
<comment type="caution">
    <text evidence="1">The sequence shown here is derived from an EMBL/GenBank/DDBJ whole genome shotgun (WGS) entry which is preliminary data.</text>
</comment>
<reference evidence="1 2" key="1">
    <citation type="journal article" date="2020" name="Phytopathology">
        <title>Genome Sequence Resources of Colletotrichum truncatum, C. plurivorum, C. musicola, and C. sojae: Four Species Pathogenic to Soybean (Glycine max).</title>
        <authorList>
            <person name="Rogerio F."/>
            <person name="Boufleur T.R."/>
            <person name="Ciampi-Guillardi M."/>
            <person name="Sukno S.A."/>
            <person name="Thon M.R."/>
            <person name="Massola Junior N.S."/>
            <person name="Baroncelli R."/>
        </authorList>
    </citation>
    <scope>NUCLEOTIDE SEQUENCE [LARGE SCALE GENOMIC DNA]</scope>
    <source>
        <strain evidence="1 2">CMES1059</strain>
    </source>
</reference>
<evidence type="ECO:0000313" key="2">
    <source>
        <dbReference type="Proteomes" id="UP000805649"/>
    </source>
</evidence>
<name>A0ACC3ZJC2_COLTU</name>
<proteinExistence type="predicted"/>
<gene>
    <name evidence="1" type="ORF">CTRU02_202097</name>
</gene>
<dbReference type="EMBL" id="VUJX02000001">
    <property type="protein sequence ID" value="KAL0944210.1"/>
    <property type="molecule type" value="Genomic_DNA"/>
</dbReference>
<dbReference type="Proteomes" id="UP000805649">
    <property type="component" value="Unassembled WGS sequence"/>
</dbReference>
<protein>
    <submittedName>
        <fullName evidence="1">Potassium voltage-dependent transporter</fullName>
    </submittedName>
</protein>
<organism evidence="1 2">
    <name type="scientific">Colletotrichum truncatum</name>
    <name type="common">Anthracnose fungus</name>
    <name type="synonym">Colletotrichum capsici</name>
    <dbReference type="NCBI Taxonomy" id="5467"/>
    <lineage>
        <taxon>Eukaryota</taxon>
        <taxon>Fungi</taxon>
        <taxon>Dikarya</taxon>
        <taxon>Ascomycota</taxon>
        <taxon>Pezizomycotina</taxon>
        <taxon>Sordariomycetes</taxon>
        <taxon>Hypocreomycetidae</taxon>
        <taxon>Glomerellales</taxon>
        <taxon>Glomerellaceae</taxon>
        <taxon>Colletotrichum</taxon>
        <taxon>Colletotrichum truncatum species complex</taxon>
    </lineage>
</organism>
<keyword evidence="2" id="KW-1185">Reference proteome</keyword>
<accession>A0ACC3ZJC2</accession>
<sequence>MEQTFMTIHSTDPDAVILFVSDSVYDILGYNPQEVQGRSCFDFFHPEEVPFARSVHNRGVLLDKAAVLHYVRIQARDGQWVSCECCFTVVHDVLVACTSIYQRGEKSERRAIEAPQIRRIFSCSPRDPRYHMLEHLSPKFRMSPAEREPRAALILNRFTRTLTVMFATNAVASILGVRPDQIKDKSFYECIQENCLPDAIRCLESAKANDSIAYLRFWYRDPRRPEDFDDEDDEEEHRSENSSDSEGGGVQLDGRMDVDEEQPASPQIKKEDTGRPNMSTHSSTSQTATTVTSGSSSRTQQTSATTAPSLDGPANQGSSPAVPLRNRRRSPPIPAPHPPLLTPTYTNGLFAAPWGHHPIRPHVPQEMLYNFRAPLMPQYMPLHDNVMAAGGPPVDHLMSSIRDVAVFAWALVGINGNLATYTHGLPRGEAQPDGLPVWDPSAGNVSYLGPENQAVRRWAQYDEKEKAGFTSSSTAVAWEITHTLNLLQHGPGYNLHIHLHTTKMSVIIIISLSITHKHITAITIIIIITIIVSTSNTNTSNTSKLRVPHLRLCFKISRGMKPRHLTMVKVTPTTYQITQVTETIHLRVIHILGSKRVEAYLGHMAELERAIWQ</sequence>